<keyword evidence="3" id="KW-1185">Reference proteome</keyword>
<dbReference type="InterPro" id="IPR015943">
    <property type="entry name" value="WD40/YVTN_repeat-like_dom_sf"/>
</dbReference>
<evidence type="ECO:0000256" key="1">
    <source>
        <dbReference type="SAM" id="MobiDB-lite"/>
    </source>
</evidence>
<organism evidence="2 3">
    <name type="scientific">Amycolatopsis albidoflavus</name>
    <dbReference type="NCBI Taxonomy" id="102226"/>
    <lineage>
        <taxon>Bacteria</taxon>
        <taxon>Bacillati</taxon>
        <taxon>Actinomycetota</taxon>
        <taxon>Actinomycetes</taxon>
        <taxon>Pseudonocardiales</taxon>
        <taxon>Pseudonocardiaceae</taxon>
        <taxon>Amycolatopsis</taxon>
    </lineage>
</organism>
<dbReference type="EMBL" id="JBHUKQ010000012">
    <property type="protein sequence ID" value="MFD2482898.1"/>
    <property type="molecule type" value="Genomic_DNA"/>
</dbReference>
<dbReference type="Proteomes" id="UP001597542">
    <property type="component" value="Unassembled WGS sequence"/>
</dbReference>
<feature type="region of interest" description="Disordered" evidence="1">
    <location>
        <begin position="1"/>
        <end position="21"/>
    </location>
</feature>
<dbReference type="RefSeq" id="WP_344266719.1">
    <property type="nucleotide sequence ID" value="NZ_BAAAHV010000003.1"/>
</dbReference>
<comment type="caution">
    <text evidence="2">The sequence shown here is derived from an EMBL/GenBank/DDBJ whole genome shotgun (WGS) entry which is preliminary data.</text>
</comment>
<sequence length="148" mass="15288">MDVATGTVRWSEVTPPTDEKVHSNCIPSDGMPRRADFVLLSHCSAKDSGDDGFGYSLSGVSNGTSHRRSRALVTGTTMIALTSPQKPNRLAAFDLRTGAKRWEAPAPGGGIVAAPLRVEGGQVIAVVSAGQTGPFSESAGSTAGSPRH</sequence>
<proteinExistence type="predicted"/>
<dbReference type="Gene3D" id="2.130.10.10">
    <property type="entry name" value="YVTN repeat-like/Quinoprotein amine dehydrogenase"/>
    <property type="match status" value="1"/>
</dbReference>
<evidence type="ECO:0000313" key="3">
    <source>
        <dbReference type="Proteomes" id="UP001597542"/>
    </source>
</evidence>
<protein>
    <recommendedName>
        <fullName evidence="4">PQQ-binding-like beta-propeller repeat protein</fullName>
    </recommendedName>
</protein>
<reference evidence="3" key="1">
    <citation type="journal article" date="2019" name="Int. J. Syst. Evol. Microbiol.">
        <title>The Global Catalogue of Microorganisms (GCM) 10K type strain sequencing project: providing services to taxonomists for standard genome sequencing and annotation.</title>
        <authorList>
            <consortium name="The Broad Institute Genomics Platform"/>
            <consortium name="The Broad Institute Genome Sequencing Center for Infectious Disease"/>
            <person name="Wu L."/>
            <person name="Ma J."/>
        </authorList>
    </citation>
    <scope>NUCLEOTIDE SEQUENCE [LARGE SCALE GENOMIC DNA]</scope>
    <source>
        <strain evidence="3">CGMCC 4.7638</strain>
    </source>
</reference>
<evidence type="ECO:0000313" key="2">
    <source>
        <dbReference type="EMBL" id="MFD2482898.1"/>
    </source>
</evidence>
<gene>
    <name evidence="2" type="ORF">ACFSUT_21625</name>
</gene>
<dbReference type="SUPFAM" id="SSF50998">
    <property type="entry name" value="Quinoprotein alcohol dehydrogenase-like"/>
    <property type="match status" value="1"/>
</dbReference>
<evidence type="ECO:0008006" key="4">
    <source>
        <dbReference type="Google" id="ProtNLM"/>
    </source>
</evidence>
<name>A0ABW5I146_9PSEU</name>
<accession>A0ABW5I146</accession>
<dbReference type="InterPro" id="IPR011047">
    <property type="entry name" value="Quinoprotein_ADH-like_sf"/>
</dbReference>